<keyword evidence="3" id="KW-0804">Transcription</keyword>
<dbReference type="NCBIfam" id="NF033788">
    <property type="entry name" value="HTH_metalloreg"/>
    <property type="match status" value="1"/>
</dbReference>
<gene>
    <name evidence="5" type="ORF">B5K06_24005</name>
</gene>
<proteinExistence type="predicted"/>
<dbReference type="InterPro" id="IPR051011">
    <property type="entry name" value="Metal_resp_trans_reg"/>
</dbReference>
<reference evidence="5 6" key="1">
    <citation type="submission" date="2017-03" db="EMBL/GenBank/DDBJ databases">
        <title>Genome analysis of Rhizobial strains effectives or ineffectives for nitrogen fixation isolated from bean seeds.</title>
        <authorList>
            <person name="Peralta H."/>
            <person name="Aguilar-Vera A."/>
            <person name="Mora Y."/>
            <person name="Vargas-Lagunas C."/>
            <person name="Girard L."/>
            <person name="Mora J."/>
        </authorList>
    </citation>
    <scope>NUCLEOTIDE SEQUENCE [LARGE SCALE GENOMIC DNA]</scope>
    <source>
        <strain evidence="5 6">CCGM3</strain>
    </source>
</reference>
<dbReference type="InterPro" id="IPR001845">
    <property type="entry name" value="HTH_ArsR_DNA-bd_dom"/>
</dbReference>
<dbReference type="PANTHER" id="PTHR43132">
    <property type="entry name" value="ARSENICAL RESISTANCE OPERON REPRESSOR ARSR-RELATED"/>
    <property type="match status" value="1"/>
</dbReference>
<dbReference type="Proteomes" id="UP000254939">
    <property type="component" value="Unassembled WGS sequence"/>
</dbReference>
<keyword evidence="1" id="KW-0805">Transcription regulation</keyword>
<comment type="caution">
    <text evidence="5">The sequence shown here is derived from an EMBL/GenBank/DDBJ whole genome shotgun (WGS) entry which is preliminary data.</text>
</comment>
<dbReference type="PRINTS" id="PR00778">
    <property type="entry name" value="HTHARSR"/>
</dbReference>
<dbReference type="AlphaFoldDB" id="A0A370KI19"/>
<dbReference type="EMBL" id="NAAC01000031">
    <property type="protein sequence ID" value="RDJ05540.1"/>
    <property type="molecule type" value="Genomic_DNA"/>
</dbReference>
<dbReference type="InterPro" id="IPR036388">
    <property type="entry name" value="WH-like_DNA-bd_sf"/>
</dbReference>
<keyword evidence="2" id="KW-0238">DNA-binding</keyword>
<dbReference type="PROSITE" id="PS50987">
    <property type="entry name" value="HTH_ARSR_2"/>
    <property type="match status" value="1"/>
</dbReference>
<evidence type="ECO:0000256" key="3">
    <source>
        <dbReference type="ARBA" id="ARBA00023163"/>
    </source>
</evidence>
<dbReference type="OrthoDB" id="194599at2"/>
<dbReference type="GO" id="GO:0003677">
    <property type="term" value="F:DNA binding"/>
    <property type="evidence" value="ECO:0007669"/>
    <property type="project" value="UniProtKB-KW"/>
</dbReference>
<dbReference type="PANTHER" id="PTHR43132:SF2">
    <property type="entry name" value="ARSENICAL RESISTANCE OPERON REPRESSOR ARSR-RELATED"/>
    <property type="match status" value="1"/>
</dbReference>
<evidence type="ECO:0000256" key="2">
    <source>
        <dbReference type="ARBA" id="ARBA00023125"/>
    </source>
</evidence>
<dbReference type="GO" id="GO:0003700">
    <property type="term" value="F:DNA-binding transcription factor activity"/>
    <property type="evidence" value="ECO:0007669"/>
    <property type="project" value="InterPro"/>
</dbReference>
<dbReference type="SMART" id="SM00418">
    <property type="entry name" value="HTH_ARSR"/>
    <property type="match status" value="1"/>
</dbReference>
<evidence type="ECO:0000313" key="5">
    <source>
        <dbReference type="EMBL" id="RDJ05540.1"/>
    </source>
</evidence>
<name>A0A370KI19_9HYPH</name>
<dbReference type="SUPFAM" id="SSF46785">
    <property type="entry name" value="Winged helix' DNA-binding domain"/>
    <property type="match status" value="1"/>
</dbReference>
<dbReference type="Gene3D" id="1.10.10.10">
    <property type="entry name" value="Winged helix-like DNA-binding domain superfamily/Winged helix DNA-binding domain"/>
    <property type="match status" value="1"/>
</dbReference>
<dbReference type="InterPro" id="IPR036390">
    <property type="entry name" value="WH_DNA-bd_sf"/>
</dbReference>
<evidence type="ECO:0000313" key="6">
    <source>
        <dbReference type="Proteomes" id="UP000254939"/>
    </source>
</evidence>
<evidence type="ECO:0000259" key="4">
    <source>
        <dbReference type="PROSITE" id="PS50987"/>
    </source>
</evidence>
<accession>A0A370KI19</accession>
<dbReference type="CDD" id="cd00090">
    <property type="entry name" value="HTH_ARSR"/>
    <property type="match status" value="1"/>
</dbReference>
<dbReference type="Pfam" id="PF01022">
    <property type="entry name" value="HTH_5"/>
    <property type="match status" value="1"/>
</dbReference>
<protein>
    <submittedName>
        <fullName evidence="5">Transcriptional regulator</fullName>
    </submittedName>
</protein>
<sequence>MSNDATFVEKAKLLALLANEKRLLIAYFISREEVSVGVLADRVGLSQSSLSQHLAKFREAKAVTTRRDAQTVYYSTSPEGIRRILETVDDLYKRAR</sequence>
<evidence type="ECO:0000256" key="1">
    <source>
        <dbReference type="ARBA" id="ARBA00023015"/>
    </source>
</evidence>
<dbReference type="InterPro" id="IPR011991">
    <property type="entry name" value="ArsR-like_HTH"/>
</dbReference>
<organism evidence="5 6">
    <name type="scientific">Rhizobium grahamii</name>
    <dbReference type="NCBI Taxonomy" id="1120045"/>
    <lineage>
        <taxon>Bacteria</taxon>
        <taxon>Pseudomonadati</taxon>
        <taxon>Pseudomonadota</taxon>
        <taxon>Alphaproteobacteria</taxon>
        <taxon>Hyphomicrobiales</taxon>
        <taxon>Rhizobiaceae</taxon>
        <taxon>Rhizobium/Agrobacterium group</taxon>
        <taxon>Rhizobium</taxon>
    </lineage>
</organism>
<feature type="domain" description="HTH arsR-type" evidence="4">
    <location>
        <begin position="2"/>
        <end position="96"/>
    </location>
</feature>
<dbReference type="RefSeq" id="WP_114714854.1">
    <property type="nucleotide sequence ID" value="NZ_KZ857266.1"/>
</dbReference>